<evidence type="ECO:0000259" key="4">
    <source>
        <dbReference type="PROSITE" id="PS50002"/>
    </source>
</evidence>
<evidence type="ECO:0000256" key="3">
    <source>
        <dbReference type="SAM" id="MobiDB-lite"/>
    </source>
</evidence>
<evidence type="ECO:0000259" key="5">
    <source>
        <dbReference type="PROSITE" id="PS50195"/>
    </source>
</evidence>
<dbReference type="Proteomes" id="UP000279259">
    <property type="component" value="Unassembled WGS sequence"/>
</dbReference>
<dbReference type="SMART" id="SM00312">
    <property type="entry name" value="PX"/>
    <property type="match status" value="1"/>
</dbReference>
<evidence type="ECO:0000313" key="7">
    <source>
        <dbReference type="Proteomes" id="UP000279259"/>
    </source>
</evidence>
<dbReference type="SUPFAM" id="SSF50044">
    <property type="entry name" value="SH3-domain"/>
    <property type="match status" value="1"/>
</dbReference>
<comment type="caution">
    <text evidence="6">The sequence shown here is derived from an EMBL/GenBank/DDBJ whole genome shotgun (WGS) entry which is preliminary data.</text>
</comment>
<keyword evidence="7" id="KW-1185">Reference proteome</keyword>
<feature type="domain" description="SH3" evidence="4">
    <location>
        <begin position="170"/>
        <end position="232"/>
    </location>
</feature>
<evidence type="ECO:0008006" key="8">
    <source>
        <dbReference type="Google" id="ProtNLM"/>
    </source>
</evidence>
<dbReference type="PROSITE" id="PS50195">
    <property type="entry name" value="PX"/>
    <property type="match status" value="1"/>
</dbReference>
<dbReference type="InterPro" id="IPR001683">
    <property type="entry name" value="PX_dom"/>
</dbReference>
<dbReference type="GO" id="GO:0031410">
    <property type="term" value="C:cytoplasmic vesicle"/>
    <property type="evidence" value="ECO:0007669"/>
    <property type="project" value="TreeGrafter"/>
</dbReference>
<dbReference type="PANTHER" id="PTHR45827">
    <property type="entry name" value="SORTING NEXIN"/>
    <property type="match status" value="1"/>
</dbReference>
<evidence type="ECO:0000256" key="1">
    <source>
        <dbReference type="ARBA" id="ARBA00022443"/>
    </source>
</evidence>
<dbReference type="OrthoDB" id="10254720at2759"/>
<feature type="region of interest" description="Disordered" evidence="3">
    <location>
        <begin position="1"/>
        <end position="29"/>
    </location>
</feature>
<dbReference type="GO" id="GO:0016197">
    <property type="term" value="P:endosomal transport"/>
    <property type="evidence" value="ECO:0007669"/>
    <property type="project" value="TreeGrafter"/>
</dbReference>
<feature type="domain" description="PX" evidence="5">
    <location>
        <begin position="384"/>
        <end position="507"/>
    </location>
</feature>
<dbReference type="InterPro" id="IPR036871">
    <property type="entry name" value="PX_dom_sf"/>
</dbReference>
<feature type="region of interest" description="Disordered" evidence="3">
    <location>
        <begin position="250"/>
        <end position="298"/>
    </location>
</feature>
<dbReference type="STRING" id="1890683.A0A427YPY5"/>
<gene>
    <name evidence="6" type="ORF">EHS25_007482</name>
</gene>
<dbReference type="InterPro" id="IPR036028">
    <property type="entry name" value="SH3-like_dom_sf"/>
</dbReference>
<keyword evidence="1 2" id="KW-0728">SH3 domain</keyword>
<reference evidence="6 7" key="1">
    <citation type="submission" date="2018-11" db="EMBL/GenBank/DDBJ databases">
        <title>Genome sequence of Saitozyma podzolica DSM 27192.</title>
        <authorList>
            <person name="Aliyu H."/>
            <person name="Gorte O."/>
            <person name="Ochsenreither K."/>
        </authorList>
    </citation>
    <scope>NUCLEOTIDE SEQUENCE [LARGE SCALE GENOMIC DNA]</scope>
    <source>
        <strain evidence="6 7">DSM 27192</strain>
    </source>
</reference>
<feature type="region of interest" description="Disordered" evidence="3">
    <location>
        <begin position="407"/>
        <end position="433"/>
    </location>
</feature>
<dbReference type="GO" id="GO:0035091">
    <property type="term" value="F:phosphatidylinositol binding"/>
    <property type="evidence" value="ECO:0007669"/>
    <property type="project" value="InterPro"/>
</dbReference>
<dbReference type="Pfam" id="PF00787">
    <property type="entry name" value="PX"/>
    <property type="match status" value="1"/>
</dbReference>
<proteinExistence type="predicted"/>
<evidence type="ECO:0000256" key="2">
    <source>
        <dbReference type="PROSITE-ProRule" id="PRU00192"/>
    </source>
</evidence>
<dbReference type="PANTHER" id="PTHR45827:SF1">
    <property type="entry name" value="SORTING NEXIN"/>
    <property type="match status" value="1"/>
</dbReference>
<feature type="compositionally biased region" description="Basic and acidic residues" evidence="3">
    <location>
        <begin position="366"/>
        <end position="376"/>
    </location>
</feature>
<dbReference type="InterPro" id="IPR001452">
    <property type="entry name" value="SH3_domain"/>
</dbReference>
<dbReference type="SUPFAM" id="SSF64268">
    <property type="entry name" value="PX domain"/>
    <property type="match status" value="1"/>
</dbReference>
<accession>A0A427YPY5</accession>
<dbReference type="EMBL" id="RSCD01000004">
    <property type="protein sequence ID" value="RSH93129.1"/>
    <property type="molecule type" value="Genomic_DNA"/>
</dbReference>
<name>A0A427YPY5_9TREE</name>
<dbReference type="GO" id="GO:0097320">
    <property type="term" value="P:plasma membrane tubulation"/>
    <property type="evidence" value="ECO:0007669"/>
    <property type="project" value="TreeGrafter"/>
</dbReference>
<protein>
    <recommendedName>
        <fullName evidence="8">PX domain-containing protein</fullName>
    </recommendedName>
</protein>
<feature type="compositionally biased region" description="Polar residues" evidence="3">
    <location>
        <begin position="1"/>
        <end position="13"/>
    </location>
</feature>
<dbReference type="PROSITE" id="PS50002">
    <property type="entry name" value="SH3"/>
    <property type="match status" value="1"/>
</dbReference>
<feature type="compositionally biased region" description="Gly residues" evidence="3">
    <location>
        <begin position="250"/>
        <end position="283"/>
    </location>
</feature>
<feature type="region of interest" description="Disordered" evidence="3">
    <location>
        <begin position="331"/>
        <end position="376"/>
    </location>
</feature>
<dbReference type="Gene3D" id="2.30.30.40">
    <property type="entry name" value="SH3 Domains"/>
    <property type="match status" value="1"/>
</dbReference>
<dbReference type="GO" id="GO:0005886">
    <property type="term" value="C:plasma membrane"/>
    <property type="evidence" value="ECO:0007669"/>
    <property type="project" value="TreeGrafter"/>
</dbReference>
<sequence>MSSSARSTPSEETTPAELDIDGESDSPNLLLLPVVPPPIPPKPAHLSLLAFPRLSVLESHVRSRQVSERTIDGLNRYEEPDPVLPLELNLELDVDGVTAARKQGGTSPIWEQDEVANGGSGSRGADYGPEELRLRFDAGHNASSAWAVGVEEHDHDPRGLRDGLRRTGEDAPREARSLYAFFGESDNELSFEANSSLLIHAPEIGSGWSLASIPHTGALGLCPQSYYVYISSFTLSPGLHSGGSFLSARSGGGSRLSAGSGGSRSRLGSGGSSYSGGLGVGKGTGKDKGAGGNGRQGTLDWLRRSVLGERSLNRFSGYVVSGAEEYILRGTGPTSPKHAANGHGLGHDYDTQTRDSFPMVSPDGPADERHHVDDGPRWRESTTRIRIGIHGPVPRQDPSGKDFVEYEVSSISSPSAGSEDGDEEDAARHSVHRRYSHFDQLQRALSARYPILALPPLPPKAVSSGMDETFLEQRRHGLERWLRRIARHPVLGRCHLFKAFLEAENNASLKWRSALQHFQAGTTDPSSFFSSVFHPDFNFEFDDAHAASDRFEGHVRSVDRGVDGIRTMWMRLREASKERSDAHRALSYCLLSMLTGRNLGPPVQAVPGLGPMERHPRDSPDEPLASNPEGVWCWRDSCGDCAGLTRGMMRVVDGLQLVADLEDRHASPVISNDVQPSTRDLLIEQARETLLHLEEDLKDVAHSAPQYAR</sequence>
<evidence type="ECO:0000313" key="6">
    <source>
        <dbReference type="EMBL" id="RSH93129.1"/>
    </source>
</evidence>
<dbReference type="AlphaFoldDB" id="A0A427YPY5"/>
<dbReference type="GO" id="GO:0006897">
    <property type="term" value="P:endocytosis"/>
    <property type="evidence" value="ECO:0007669"/>
    <property type="project" value="TreeGrafter"/>
</dbReference>
<organism evidence="6 7">
    <name type="scientific">Saitozyma podzolica</name>
    <dbReference type="NCBI Taxonomy" id="1890683"/>
    <lineage>
        <taxon>Eukaryota</taxon>
        <taxon>Fungi</taxon>
        <taxon>Dikarya</taxon>
        <taxon>Basidiomycota</taxon>
        <taxon>Agaricomycotina</taxon>
        <taxon>Tremellomycetes</taxon>
        <taxon>Tremellales</taxon>
        <taxon>Trimorphomycetaceae</taxon>
        <taxon>Saitozyma</taxon>
    </lineage>
</organism>
<dbReference type="Gene3D" id="3.30.1520.10">
    <property type="entry name" value="Phox-like domain"/>
    <property type="match status" value="1"/>
</dbReference>